<dbReference type="EMBL" id="QDEB01048985">
    <property type="protein sequence ID" value="RZC37822.1"/>
    <property type="molecule type" value="Genomic_DNA"/>
</dbReference>
<organism evidence="2 3">
    <name type="scientific">Asbolus verrucosus</name>
    <name type="common">Desert ironclad beetle</name>
    <dbReference type="NCBI Taxonomy" id="1661398"/>
    <lineage>
        <taxon>Eukaryota</taxon>
        <taxon>Metazoa</taxon>
        <taxon>Ecdysozoa</taxon>
        <taxon>Arthropoda</taxon>
        <taxon>Hexapoda</taxon>
        <taxon>Insecta</taxon>
        <taxon>Pterygota</taxon>
        <taxon>Neoptera</taxon>
        <taxon>Endopterygota</taxon>
        <taxon>Coleoptera</taxon>
        <taxon>Polyphaga</taxon>
        <taxon>Cucujiformia</taxon>
        <taxon>Tenebrionidae</taxon>
        <taxon>Pimeliinae</taxon>
        <taxon>Asbolus</taxon>
    </lineage>
</organism>
<protein>
    <submittedName>
        <fullName evidence="2">Uncharacterized protein</fullName>
    </submittedName>
</protein>
<dbReference type="Proteomes" id="UP000292052">
    <property type="component" value="Unassembled WGS sequence"/>
</dbReference>
<name>A0A482VY32_ASBVE</name>
<gene>
    <name evidence="2" type="ORF">BDFB_012753</name>
</gene>
<dbReference type="AlphaFoldDB" id="A0A482VY32"/>
<accession>A0A482VY32</accession>
<feature type="region of interest" description="Disordered" evidence="1">
    <location>
        <begin position="16"/>
        <end position="44"/>
    </location>
</feature>
<dbReference type="OrthoDB" id="10501422at2759"/>
<reference evidence="2 3" key="1">
    <citation type="submission" date="2017-03" db="EMBL/GenBank/DDBJ databases">
        <title>Genome of the blue death feigning beetle - Asbolus verrucosus.</title>
        <authorList>
            <person name="Rider S.D."/>
        </authorList>
    </citation>
    <scope>NUCLEOTIDE SEQUENCE [LARGE SCALE GENOMIC DNA]</scope>
    <source>
        <strain evidence="2">Butters</strain>
        <tissue evidence="2">Head and leg muscle</tissue>
    </source>
</reference>
<evidence type="ECO:0000256" key="1">
    <source>
        <dbReference type="SAM" id="MobiDB-lite"/>
    </source>
</evidence>
<evidence type="ECO:0000313" key="2">
    <source>
        <dbReference type="EMBL" id="RZC37822.1"/>
    </source>
</evidence>
<keyword evidence="3" id="KW-1185">Reference proteome</keyword>
<evidence type="ECO:0000313" key="3">
    <source>
        <dbReference type="Proteomes" id="UP000292052"/>
    </source>
</evidence>
<feature type="compositionally biased region" description="Basic residues" evidence="1">
    <location>
        <begin position="18"/>
        <end position="29"/>
    </location>
</feature>
<proteinExistence type="predicted"/>
<sequence>MSVRCIGQRVRGFDIRPRGRLQVRGKGQPRHAAAEQDQGGTRNP</sequence>
<comment type="caution">
    <text evidence="2">The sequence shown here is derived from an EMBL/GenBank/DDBJ whole genome shotgun (WGS) entry which is preliminary data.</text>
</comment>